<accession>A0A518CVV1</accession>
<keyword evidence="4 6" id="KW-1133">Transmembrane helix</keyword>
<keyword evidence="3 6" id="KW-0812">Transmembrane</keyword>
<keyword evidence="5 6" id="KW-0472">Membrane</keyword>
<feature type="transmembrane region" description="Helical" evidence="6">
    <location>
        <begin position="48"/>
        <end position="71"/>
    </location>
</feature>
<name>A0A518CVV1_9BACT</name>
<gene>
    <name evidence="7" type="ORF">Pla163_04270</name>
</gene>
<evidence type="ECO:0000256" key="3">
    <source>
        <dbReference type="ARBA" id="ARBA00022692"/>
    </source>
</evidence>
<dbReference type="Proteomes" id="UP000319342">
    <property type="component" value="Chromosome"/>
</dbReference>
<proteinExistence type="inferred from homology"/>
<dbReference type="RefSeq" id="WP_145182818.1">
    <property type="nucleotide sequence ID" value="NZ_CP036290.1"/>
</dbReference>
<feature type="transmembrane region" description="Helical" evidence="6">
    <location>
        <begin position="186"/>
        <end position="206"/>
    </location>
</feature>
<evidence type="ECO:0000313" key="8">
    <source>
        <dbReference type="Proteomes" id="UP000319342"/>
    </source>
</evidence>
<organism evidence="7 8">
    <name type="scientific">Rohdeia mirabilis</name>
    <dbReference type="NCBI Taxonomy" id="2528008"/>
    <lineage>
        <taxon>Bacteria</taxon>
        <taxon>Pseudomonadati</taxon>
        <taxon>Planctomycetota</taxon>
        <taxon>Planctomycetia</taxon>
        <taxon>Planctomycetia incertae sedis</taxon>
        <taxon>Rohdeia</taxon>
    </lineage>
</organism>
<feature type="transmembrane region" description="Helical" evidence="6">
    <location>
        <begin position="212"/>
        <end position="230"/>
    </location>
</feature>
<protein>
    <submittedName>
        <fullName evidence="7">Integral membrane protein TerC family protein</fullName>
    </submittedName>
</protein>
<dbReference type="InterPro" id="IPR005496">
    <property type="entry name" value="Integral_membrane_TerC"/>
</dbReference>
<keyword evidence="8" id="KW-1185">Reference proteome</keyword>
<evidence type="ECO:0000256" key="4">
    <source>
        <dbReference type="ARBA" id="ARBA00022989"/>
    </source>
</evidence>
<comment type="subcellular location">
    <subcellularLocation>
        <location evidence="1">Membrane</location>
        <topology evidence="1">Multi-pass membrane protein</topology>
    </subcellularLocation>
</comment>
<evidence type="ECO:0000313" key="7">
    <source>
        <dbReference type="EMBL" id="QDU83328.1"/>
    </source>
</evidence>
<evidence type="ECO:0000256" key="2">
    <source>
        <dbReference type="ARBA" id="ARBA00007511"/>
    </source>
</evidence>
<reference evidence="7 8" key="1">
    <citation type="submission" date="2019-02" db="EMBL/GenBank/DDBJ databases">
        <title>Deep-cultivation of Planctomycetes and their phenomic and genomic characterization uncovers novel biology.</title>
        <authorList>
            <person name="Wiegand S."/>
            <person name="Jogler M."/>
            <person name="Boedeker C."/>
            <person name="Pinto D."/>
            <person name="Vollmers J."/>
            <person name="Rivas-Marin E."/>
            <person name="Kohn T."/>
            <person name="Peeters S.H."/>
            <person name="Heuer A."/>
            <person name="Rast P."/>
            <person name="Oberbeckmann S."/>
            <person name="Bunk B."/>
            <person name="Jeske O."/>
            <person name="Meyerdierks A."/>
            <person name="Storesund J.E."/>
            <person name="Kallscheuer N."/>
            <person name="Luecker S."/>
            <person name="Lage O.M."/>
            <person name="Pohl T."/>
            <person name="Merkel B.J."/>
            <person name="Hornburger P."/>
            <person name="Mueller R.-W."/>
            <person name="Bruemmer F."/>
            <person name="Labrenz M."/>
            <person name="Spormann A.M."/>
            <person name="Op den Camp H."/>
            <person name="Overmann J."/>
            <person name="Amann R."/>
            <person name="Jetten M.S.M."/>
            <person name="Mascher T."/>
            <person name="Medema M.H."/>
            <person name="Devos D.P."/>
            <person name="Kaster A.-K."/>
            <person name="Ovreas L."/>
            <person name="Rohde M."/>
            <person name="Galperin M.Y."/>
            <person name="Jogler C."/>
        </authorList>
    </citation>
    <scope>NUCLEOTIDE SEQUENCE [LARGE SCALE GENOMIC DNA]</scope>
    <source>
        <strain evidence="7 8">Pla163</strain>
    </source>
</reference>
<dbReference type="Pfam" id="PF03741">
    <property type="entry name" value="TerC"/>
    <property type="match status" value="1"/>
</dbReference>
<feature type="transmembrane region" description="Helical" evidence="6">
    <location>
        <begin position="12"/>
        <end position="36"/>
    </location>
</feature>
<evidence type="ECO:0000256" key="5">
    <source>
        <dbReference type="ARBA" id="ARBA00023136"/>
    </source>
</evidence>
<feature type="transmembrane region" description="Helical" evidence="6">
    <location>
        <begin position="155"/>
        <end position="174"/>
    </location>
</feature>
<dbReference type="GO" id="GO:0016020">
    <property type="term" value="C:membrane"/>
    <property type="evidence" value="ECO:0007669"/>
    <property type="project" value="UniProtKB-SubCell"/>
</dbReference>
<dbReference type="AlphaFoldDB" id="A0A518CVV1"/>
<evidence type="ECO:0000256" key="6">
    <source>
        <dbReference type="SAM" id="Phobius"/>
    </source>
</evidence>
<dbReference type="OrthoDB" id="9806211at2"/>
<sequence>MELLTSPEAWIALLTLTAIEIVLGIDNVVFIAILASRLPPEQQARARFLGLAAALVSRIILLLLISVIVALTEPLFTVLGNEISGRDLVLLAGGVFLLGKSTVEIHSQVEGLGHEHKSGKPATMASVVAQIFVLDVVFSLDSVITAIGLADDVPVMIAAIVVAMGVMMVAAGRISAFIDKHPTLKVLALSFLLLIGLTLVVEAFEIHVPKGYVYFAMAFSLGVEMLNIRARVKRLQREAKASLSGSKSSSA</sequence>
<dbReference type="EMBL" id="CP036290">
    <property type="protein sequence ID" value="QDU83328.1"/>
    <property type="molecule type" value="Genomic_DNA"/>
</dbReference>
<evidence type="ECO:0000256" key="1">
    <source>
        <dbReference type="ARBA" id="ARBA00004141"/>
    </source>
</evidence>
<dbReference type="PANTHER" id="PTHR30238:SF4">
    <property type="entry name" value="SLL1022 PROTEIN"/>
    <property type="match status" value="1"/>
</dbReference>
<comment type="similarity">
    <text evidence="2">Belongs to the TerC family.</text>
</comment>
<dbReference type="PANTHER" id="PTHR30238">
    <property type="entry name" value="MEMBRANE BOUND PREDICTED REDOX MODULATOR"/>
    <property type="match status" value="1"/>
</dbReference>